<organism evidence="1 2">
    <name type="scientific">Cuscuta campestris</name>
    <dbReference type="NCBI Taxonomy" id="132261"/>
    <lineage>
        <taxon>Eukaryota</taxon>
        <taxon>Viridiplantae</taxon>
        <taxon>Streptophyta</taxon>
        <taxon>Embryophyta</taxon>
        <taxon>Tracheophyta</taxon>
        <taxon>Spermatophyta</taxon>
        <taxon>Magnoliopsida</taxon>
        <taxon>eudicotyledons</taxon>
        <taxon>Gunneridae</taxon>
        <taxon>Pentapetalae</taxon>
        <taxon>asterids</taxon>
        <taxon>lamiids</taxon>
        <taxon>Solanales</taxon>
        <taxon>Convolvulaceae</taxon>
        <taxon>Cuscuteae</taxon>
        <taxon>Cuscuta</taxon>
        <taxon>Cuscuta subgen. Grammica</taxon>
        <taxon>Cuscuta sect. Cleistogrammica</taxon>
    </lineage>
</organism>
<dbReference type="Proteomes" id="UP000595140">
    <property type="component" value="Unassembled WGS sequence"/>
</dbReference>
<evidence type="ECO:0000313" key="1">
    <source>
        <dbReference type="EMBL" id="VFQ97427.1"/>
    </source>
</evidence>
<sequence>MAGRRLVKSARYKSAVKDQGQRFTKEGTTMNPPLLNLSPNQGKNYIFEFDEFSDRDACRDFVASAIIS</sequence>
<proteinExistence type="predicted"/>
<dbReference type="OrthoDB" id="360521at2759"/>
<keyword evidence="2" id="KW-1185">Reference proteome</keyword>
<protein>
    <submittedName>
        <fullName evidence="1">Uncharacterized protein</fullName>
    </submittedName>
</protein>
<accession>A0A484NA29</accession>
<dbReference type="AlphaFoldDB" id="A0A484NA29"/>
<evidence type="ECO:0000313" key="2">
    <source>
        <dbReference type="Proteomes" id="UP000595140"/>
    </source>
</evidence>
<dbReference type="EMBL" id="OOIL02006544">
    <property type="protein sequence ID" value="VFQ97427.1"/>
    <property type="molecule type" value="Genomic_DNA"/>
</dbReference>
<reference evidence="1 2" key="1">
    <citation type="submission" date="2018-04" db="EMBL/GenBank/DDBJ databases">
        <authorList>
            <person name="Vogel A."/>
        </authorList>
    </citation>
    <scope>NUCLEOTIDE SEQUENCE [LARGE SCALE GENOMIC DNA]</scope>
</reference>
<gene>
    <name evidence="1" type="ORF">CCAM_LOCUS39203</name>
</gene>
<name>A0A484NA29_9ASTE</name>